<reference evidence="2 3" key="1">
    <citation type="journal article" date="2024" name="Nat. Commun.">
        <title>Phylogenomics reveals the evolutionary origins of lichenization in chlorophyte algae.</title>
        <authorList>
            <person name="Puginier C."/>
            <person name="Libourel C."/>
            <person name="Otte J."/>
            <person name="Skaloud P."/>
            <person name="Haon M."/>
            <person name="Grisel S."/>
            <person name="Petersen M."/>
            <person name="Berrin J.G."/>
            <person name="Delaux P.M."/>
            <person name="Dal Grande F."/>
            <person name="Keller J."/>
        </authorList>
    </citation>
    <scope>NUCLEOTIDE SEQUENCE [LARGE SCALE GENOMIC DNA]</scope>
    <source>
        <strain evidence="2 3">SAG 2036</strain>
    </source>
</reference>
<organism evidence="2 3">
    <name type="scientific">Symbiochloris irregularis</name>
    <dbReference type="NCBI Taxonomy" id="706552"/>
    <lineage>
        <taxon>Eukaryota</taxon>
        <taxon>Viridiplantae</taxon>
        <taxon>Chlorophyta</taxon>
        <taxon>core chlorophytes</taxon>
        <taxon>Trebouxiophyceae</taxon>
        <taxon>Trebouxiales</taxon>
        <taxon>Trebouxiaceae</taxon>
        <taxon>Symbiochloris</taxon>
    </lineage>
</organism>
<dbReference type="Proteomes" id="UP001465755">
    <property type="component" value="Unassembled WGS sequence"/>
</dbReference>
<name>A0AAW1PRT6_9CHLO</name>
<dbReference type="AlphaFoldDB" id="A0AAW1PRT6"/>
<feature type="compositionally biased region" description="Polar residues" evidence="1">
    <location>
        <begin position="232"/>
        <end position="249"/>
    </location>
</feature>
<gene>
    <name evidence="2" type="ORF">WJX73_007568</name>
</gene>
<dbReference type="EMBL" id="JALJOQ010000011">
    <property type="protein sequence ID" value="KAK9811162.1"/>
    <property type="molecule type" value="Genomic_DNA"/>
</dbReference>
<keyword evidence="3" id="KW-1185">Reference proteome</keyword>
<proteinExistence type="predicted"/>
<protein>
    <submittedName>
        <fullName evidence="2">Uncharacterized protein</fullName>
    </submittedName>
</protein>
<feature type="compositionally biased region" description="Low complexity" evidence="1">
    <location>
        <begin position="149"/>
        <end position="169"/>
    </location>
</feature>
<evidence type="ECO:0000313" key="3">
    <source>
        <dbReference type="Proteomes" id="UP001465755"/>
    </source>
</evidence>
<comment type="caution">
    <text evidence="2">The sequence shown here is derived from an EMBL/GenBank/DDBJ whole genome shotgun (WGS) entry which is preliminary data.</text>
</comment>
<evidence type="ECO:0000256" key="1">
    <source>
        <dbReference type="SAM" id="MobiDB-lite"/>
    </source>
</evidence>
<feature type="compositionally biased region" description="Basic and acidic residues" evidence="1">
    <location>
        <begin position="183"/>
        <end position="208"/>
    </location>
</feature>
<feature type="region of interest" description="Disordered" evidence="1">
    <location>
        <begin position="83"/>
        <end position="292"/>
    </location>
</feature>
<evidence type="ECO:0000313" key="2">
    <source>
        <dbReference type="EMBL" id="KAK9811162.1"/>
    </source>
</evidence>
<sequence>MLQLKFFSPLSTLGESFKENQCLDGDGEPCSPDASFLTKRLLGTIVEFAGLNFNPEDYRQQQPAIPAPLRVLDSGLSLGKGRQSINQLMGRPRRSPLQPWESSPARDNPLYEDQSSDGSEPPTLARHWSPSPRRSLPEIAAAQACLERGASGASEAAASDAGASDSEAGTITPRSGVIVSRQPDLEGWRDGMHDEVLAITERLENTKGRDRRHSPSPRRRPSDAGDKILAVQPSQGPNSARRSTASNAESVGAGVPIVVTRRSSQATPAVQSGSSQRISPRSDAPHRTRHVPAVASIRLFSVSPGGKR</sequence>
<feature type="compositionally biased region" description="Polar residues" evidence="1">
    <location>
        <begin position="261"/>
        <end position="279"/>
    </location>
</feature>
<feature type="compositionally biased region" description="Basic residues" evidence="1">
    <location>
        <begin position="209"/>
        <end position="219"/>
    </location>
</feature>
<accession>A0AAW1PRT6</accession>